<dbReference type="EMBL" id="CZQE01000077">
    <property type="protein sequence ID" value="CUS43710.1"/>
    <property type="molecule type" value="Genomic_DNA"/>
</dbReference>
<dbReference type="Pfam" id="PF11288">
    <property type="entry name" value="DUF3089"/>
    <property type="match status" value="1"/>
</dbReference>
<sequence length="392" mass="42317">MSLFLLIAAASAQTPAPNDYRRPETWLCRPGRTDACSGNMAAAVVGADGTVKADRPLPASQPRADCFYVYPTTSMDETMHSDMTPDRQEQGMVASQAAPLRDRCRIFAPVYRQVTLPALRAAMRKGVAPSAEEFALPYADVLAAWRDYLARDNGGRPFVLVGHSQGSAMLKRLLVEEIDGKPIQQRMLSAMLPGFPVMVPRGKDVGGDLKTVPLCRSTTQTGCVVTWASYRDTNPPPANGLFGRSSPIGTSTAELEAGCTNPAKLEGGKAPLDPLLGFPWWRGGVAQFRQPAIWSAKGKPVPTRFVRTPGLLSAECTVRNGFSYLSVHVEPGAATDLTDAVIGTATIGDTDYPDWGFHVVDMAIVEGNLARLIGSQSAAWYRQHRRNGKTLD</sequence>
<dbReference type="AlphaFoldDB" id="A0A160TG23"/>
<evidence type="ECO:0008006" key="2">
    <source>
        <dbReference type="Google" id="ProtNLM"/>
    </source>
</evidence>
<reference evidence="1" key="1">
    <citation type="submission" date="2015-10" db="EMBL/GenBank/DDBJ databases">
        <authorList>
            <person name="Gilbert D.G."/>
        </authorList>
    </citation>
    <scope>NUCLEOTIDE SEQUENCE</scope>
</reference>
<dbReference type="InterPro" id="IPR021440">
    <property type="entry name" value="DUF3089"/>
</dbReference>
<proteinExistence type="predicted"/>
<protein>
    <recommendedName>
        <fullName evidence="2">DUF3089 domain-containing protein</fullName>
    </recommendedName>
</protein>
<name>A0A160TG23_9ZZZZ</name>
<accession>A0A160TG23</accession>
<evidence type="ECO:0000313" key="1">
    <source>
        <dbReference type="EMBL" id="CUS43710.1"/>
    </source>
</evidence>
<gene>
    <name evidence="1" type="ORF">MGWOODY_Smn2903</name>
</gene>
<dbReference type="InterPro" id="IPR029058">
    <property type="entry name" value="AB_hydrolase_fold"/>
</dbReference>
<organism evidence="1">
    <name type="scientific">hydrothermal vent metagenome</name>
    <dbReference type="NCBI Taxonomy" id="652676"/>
    <lineage>
        <taxon>unclassified sequences</taxon>
        <taxon>metagenomes</taxon>
        <taxon>ecological metagenomes</taxon>
    </lineage>
</organism>
<dbReference type="SUPFAM" id="SSF53474">
    <property type="entry name" value="alpha/beta-Hydrolases"/>
    <property type="match status" value="2"/>
</dbReference>